<dbReference type="Proteomes" id="UP001145072">
    <property type="component" value="Unassembled WGS sequence"/>
</dbReference>
<comment type="caution">
    <text evidence="1">The sequence shown here is derived from an EMBL/GenBank/DDBJ whole genome shotgun (WGS) entry which is preliminary data.</text>
</comment>
<keyword evidence="2" id="KW-1185">Reference proteome</keyword>
<name>A0A9X4AKX8_9BACI</name>
<dbReference type="EMBL" id="JAMQJZ010000014">
    <property type="protein sequence ID" value="MDC3421900.1"/>
    <property type="molecule type" value="Genomic_DNA"/>
</dbReference>
<reference evidence="1" key="1">
    <citation type="submission" date="2022-06" db="EMBL/GenBank/DDBJ databases">
        <title>Aquibacillus sp. a new bacterium isolated from soil saline samples.</title>
        <authorList>
            <person name="Galisteo C."/>
            <person name="De La Haba R."/>
            <person name="Sanchez-Porro C."/>
            <person name="Ventosa A."/>
        </authorList>
    </citation>
    <scope>NUCLEOTIDE SEQUENCE</scope>
    <source>
        <strain evidence="1">JCM 12387</strain>
    </source>
</reference>
<evidence type="ECO:0000313" key="1">
    <source>
        <dbReference type="EMBL" id="MDC3421900.1"/>
    </source>
</evidence>
<sequence length="611" mass="69873">MLGQNIFSSGLNQALSNQPIANSFGQLRPGQILSGKVLELYPNQRATILLGGKPFVAQLEASISVLNSYWFQVQSTGQVIRLKVMADKPLSDKNKAETLLREMGIALTKENQSFINQLLQRNISFTKDHLKPVFDLLVKQEEKELAKQVLLEMIKRDLPITKNVFDSLMNNQTNSFSAQIKDLSAQLTKLESRSLLENSLLNRLNKFTSSAKNESVQSSFLPFLTSGNDVSQLVYTIVNKAGLFQGTIDEWSEAWDMWKLRHETTATQMEPTTHGRQNLPITTDKDQFDQALLKLYNSQIPIDAKMKGLFIQLLSQLNSNVENSQYMKQLQGMFQQKNVMKKVQYVLSDKEAQLLQKWTKDPTLDRSHVVLPILDKLASKQLTVEQEKTLLELVNVGTKQPNTMQETRGQFLYLLKQTLYFTGYDHEHVSLQDKTNTGNQHTMKSLLLQMFQQGDRPFMDRLEQFLHSINGAHIQSVQEHGSMLHTAIQIPGEKLGLYRDIKIEAESRKDESSKINPDYCRVHFYLELNNIGETVIDMLVQKRVVRLTVYNNTEQLTSILSTFKPLLQSGLEKVDYHLSSVQWKRFEATNQLTDSKPKESNHFGQGVDFRI</sequence>
<organism evidence="1 2">
    <name type="scientific">Aquibacillus koreensis</name>
    <dbReference type="NCBI Taxonomy" id="279446"/>
    <lineage>
        <taxon>Bacteria</taxon>
        <taxon>Bacillati</taxon>
        <taxon>Bacillota</taxon>
        <taxon>Bacilli</taxon>
        <taxon>Bacillales</taxon>
        <taxon>Bacillaceae</taxon>
        <taxon>Aquibacillus</taxon>
    </lineage>
</organism>
<evidence type="ECO:0008006" key="3">
    <source>
        <dbReference type="Google" id="ProtNLM"/>
    </source>
</evidence>
<gene>
    <name evidence="1" type="ORF">NC661_16110</name>
</gene>
<protein>
    <recommendedName>
        <fullName evidence="3">Flagellar hook-length control protein-like C-terminal domain-containing protein</fullName>
    </recommendedName>
</protein>
<evidence type="ECO:0000313" key="2">
    <source>
        <dbReference type="Proteomes" id="UP001145072"/>
    </source>
</evidence>
<proteinExistence type="predicted"/>
<accession>A0A9X4AKX8</accession>
<dbReference type="AlphaFoldDB" id="A0A9X4AKX8"/>
<dbReference type="RefSeq" id="WP_259866212.1">
    <property type="nucleotide sequence ID" value="NZ_JAMQJZ010000014.1"/>
</dbReference>